<comment type="caution">
    <text evidence="4">The sequence shown here is derived from an EMBL/GenBank/DDBJ whole genome shotgun (WGS) entry which is preliminary data.</text>
</comment>
<dbReference type="InterPro" id="IPR050121">
    <property type="entry name" value="Cytochrome_P450_monoxygenase"/>
</dbReference>
<dbReference type="EMBL" id="AGBF01000131">
    <property type="protein sequence ID" value="EGX56650.1"/>
    <property type="molecule type" value="Genomic_DNA"/>
</dbReference>
<gene>
    <name evidence="4" type="ORF">SZN_26776</name>
</gene>
<keyword evidence="5" id="KW-1185">Reference proteome</keyword>
<dbReference type="GO" id="GO:0005506">
    <property type="term" value="F:iron ion binding"/>
    <property type="evidence" value="ECO:0007669"/>
    <property type="project" value="InterPro"/>
</dbReference>
<dbReference type="GO" id="GO:0020037">
    <property type="term" value="F:heme binding"/>
    <property type="evidence" value="ECO:0007669"/>
    <property type="project" value="InterPro"/>
</dbReference>
<protein>
    <submittedName>
        <fullName evidence="4">Cytochrome P450</fullName>
    </submittedName>
</protein>
<sequence>MTAEAPPRERRSPSRPRRLPMASGGGLLGHAAALQADAIGTLHRLASASEGVMGFRIGGTVAATVSTPAAARDVLIENADDFGRGRRQTRALTPLMGDGLLTSEGELHRRQRRLVLPHFSPRRIPRHAQAVVATAESLAGRWRAGVDVDLVAEMNTLTMDIVSRLLFTASSSDNHALAEAITEAFAWEMHAITSPVALPLWVPVPRNLRARRAMTGIRAWIARFVRERQEAAAAGAEVPEDILGDLLASRYEDGTAMSEELLLDEVLTAWGAAQETSADAQAWTLYLLARHPDVLERVHHEIGTVLGERTVTFEDLPRLPYCLQVFKEAMRLYPPAAVIPRQAVRDTVVGGHRVKAGTMIFLNAYSLHRNPQVFADPERFDPDRFARERERTLPKGAYLPFGTGGNVCPGSHLAMMEGHLLTVVLHQRLAFDLLPQGAEVTPELLVNLRPSPGVRARVVAR</sequence>
<evidence type="ECO:0000256" key="2">
    <source>
        <dbReference type="PIRSR" id="PIRSR602401-1"/>
    </source>
</evidence>
<dbReference type="PATRIC" id="fig|700597.3.peg.5262"/>
<dbReference type="OrthoDB" id="4746309at2"/>
<dbReference type="PRINTS" id="PR00385">
    <property type="entry name" value="P450"/>
</dbReference>
<dbReference type="AlphaFoldDB" id="G2GIL5"/>
<dbReference type="PANTHER" id="PTHR24305:SF166">
    <property type="entry name" value="CYTOCHROME P450 12A4, MITOCHONDRIAL-RELATED"/>
    <property type="match status" value="1"/>
</dbReference>
<dbReference type="SUPFAM" id="SSF48264">
    <property type="entry name" value="Cytochrome P450"/>
    <property type="match status" value="1"/>
</dbReference>
<evidence type="ECO:0000313" key="5">
    <source>
        <dbReference type="Proteomes" id="UP000004217"/>
    </source>
</evidence>
<comment type="similarity">
    <text evidence="1">Belongs to the cytochrome P450 family.</text>
</comment>
<evidence type="ECO:0000256" key="3">
    <source>
        <dbReference type="SAM" id="MobiDB-lite"/>
    </source>
</evidence>
<name>G2GIL5_9ACTN</name>
<reference evidence="4 5" key="1">
    <citation type="submission" date="2011-08" db="EMBL/GenBank/DDBJ databases">
        <authorList>
            <person name="Lin Y."/>
            <person name="Hao X."/>
            <person name="Johnstone L."/>
            <person name="Miller S.J."/>
            <person name="Wei G."/>
            <person name="Rensing C."/>
        </authorList>
    </citation>
    <scope>NUCLEOTIDE SEQUENCE [LARGE SCALE GENOMIC DNA]</scope>
    <source>
        <strain evidence="4 5">K42</strain>
    </source>
</reference>
<dbReference type="Pfam" id="PF00067">
    <property type="entry name" value="p450"/>
    <property type="match status" value="1"/>
</dbReference>
<feature type="binding site" description="axial binding residue" evidence="2">
    <location>
        <position position="408"/>
    </location>
    <ligand>
        <name>heme</name>
        <dbReference type="ChEBI" id="CHEBI:30413"/>
    </ligand>
    <ligandPart>
        <name>Fe</name>
        <dbReference type="ChEBI" id="CHEBI:18248"/>
    </ligandPart>
</feature>
<dbReference type="RefSeq" id="WP_007500731.1">
    <property type="nucleotide sequence ID" value="NZ_AGBF01000131.1"/>
</dbReference>
<dbReference type="GO" id="GO:0016705">
    <property type="term" value="F:oxidoreductase activity, acting on paired donors, with incorporation or reduction of molecular oxygen"/>
    <property type="evidence" value="ECO:0007669"/>
    <property type="project" value="InterPro"/>
</dbReference>
<dbReference type="PANTHER" id="PTHR24305">
    <property type="entry name" value="CYTOCHROME P450"/>
    <property type="match status" value="1"/>
</dbReference>
<evidence type="ECO:0000313" key="4">
    <source>
        <dbReference type="EMBL" id="EGX56650.1"/>
    </source>
</evidence>
<feature type="compositionally biased region" description="Basic and acidic residues" evidence="3">
    <location>
        <begin position="1"/>
        <end position="12"/>
    </location>
</feature>
<keyword evidence="2" id="KW-0408">Iron</keyword>
<dbReference type="PRINTS" id="PR00463">
    <property type="entry name" value="EP450I"/>
</dbReference>
<dbReference type="InterPro" id="IPR002401">
    <property type="entry name" value="Cyt_P450_E_grp-I"/>
</dbReference>
<organism evidence="4 5">
    <name type="scientific">Streptomyces zinciresistens K42</name>
    <dbReference type="NCBI Taxonomy" id="700597"/>
    <lineage>
        <taxon>Bacteria</taxon>
        <taxon>Bacillati</taxon>
        <taxon>Actinomycetota</taxon>
        <taxon>Actinomycetes</taxon>
        <taxon>Kitasatosporales</taxon>
        <taxon>Streptomycetaceae</taxon>
        <taxon>Streptomyces</taxon>
    </lineage>
</organism>
<dbReference type="Gene3D" id="1.10.630.10">
    <property type="entry name" value="Cytochrome P450"/>
    <property type="match status" value="1"/>
</dbReference>
<dbReference type="Proteomes" id="UP000004217">
    <property type="component" value="Unassembled WGS sequence"/>
</dbReference>
<comment type="cofactor">
    <cofactor evidence="2">
        <name>heme</name>
        <dbReference type="ChEBI" id="CHEBI:30413"/>
    </cofactor>
</comment>
<evidence type="ECO:0000256" key="1">
    <source>
        <dbReference type="ARBA" id="ARBA00010617"/>
    </source>
</evidence>
<dbReference type="GO" id="GO:0004497">
    <property type="term" value="F:monooxygenase activity"/>
    <property type="evidence" value="ECO:0007669"/>
    <property type="project" value="InterPro"/>
</dbReference>
<dbReference type="InterPro" id="IPR036396">
    <property type="entry name" value="Cyt_P450_sf"/>
</dbReference>
<feature type="region of interest" description="Disordered" evidence="3">
    <location>
        <begin position="1"/>
        <end position="24"/>
    </location>
</feature>
<keyword evidence="2" id="KW-0349">Heme</keyword>
<accession>G2GIL5</accession>
<dbReference type="InterPro" id="IPR001128">
    <property type="entry name" value="Cyt_P450"/>
</dbReference>
<keyword evidence="2" id="KW-0479">Metal-binding</keyword>
<proteinExistence type="inferred from homology"/>